<dbReference type="Proteomes" id="UP000473531">
    <property type="component" value="Unassembled WGS sequence"/>
</dbReference>
<comment type="similarity">
    <text evidence="1 8">Belongs to the SOS response-associated peptidase family.</text>
</comment>
<dbReference type="RefSeq" id="WP_160599993.1">
    <property type="nucleotide sequence ID" value="NZ_WTYU01000001.1"/>
</dbReference>
<evidence type="ECO:0000256" key="1">
    <source>
        <dbReference type="ARBA" id="ARBA00008136"/>
    </source>
</evidence>
<sequence>MCNLYRMTRNADEVAKLFGAVNDTAGSNLGAEVYPGYPGMVIENGRLRVMNWGFPLQRKGARGQPLKPKPVNNARTDKLSGFFWKSSFEKRRCLIPLTSWAEAEGPKGAMTRSWMGLPEQSVFACAGIWRGSDEWGDVYSMVMTDAAGKAAELHSRMPVLLQPEDYATYVTGTPAEAFSLCKPWAGDLVIERTDQSWAARR</sequence>
<keyword evidence="10" id="KW-1185">Reference proteome</keyword>
<proteinExistence type="inferred from homology"/>
<keyword evidence="4 8" id="KW-0378">Hydrolase</keyword>
<dbReference type="GO" id="GO:0016829">
    <property type="term" value="F:lyase activity"/>
    <property type="evidence" value="ECO:0007669"/>
    <property type="project" value="UniProtKB-KW"/>
</dbReference>
<dbReference type="EC" id="3.4.-.-" evidence="8"/>
<dbReference type="Gene3D" id="3.90.1680.10">
    <property type="entry name" value="SOS response associated peptidase-like"/>
    <property type="match status" value="1"/>
</dbReference>
<evidence type="ECO:0000256" key="6">
    <source>
        <dbReference type="ARBA" id="ARBA00023125"/>
    </source>
</evidence>
<organism evidence="9 10">
    <name type="scientific">Allopontixanthobacter confluentis</name>
    <dbReference type="NCBI Taxonomy" id="1849021"/>
    <lineage>
        <taxon>Bacteria</taxon>
        <taxon>Pseudomonadati</taxon>
        <taxon>Pseudomonadota</taxon>
        <taxon>Alphaproteobacteria</taxon>
        <taxon>Sphingomonadales</taxon>
        <taxon>Erythrobacteraceae</taxon>
        <taxon>Allopontixanthobacter</taxon>
    </lineage>
</organism>
<evidence type="ECO:0000313" key="9">
    <source>
        <dbReference type="EMBL" id="MXP13747.1"/>
    </source>
</evidence>
<dbReference type="InterPro" id="IPR003738">
    <property type="entry name" value="SRAP"/>
</dbReference>
<dbReference type="SUPFAM" id="SSF143081">
    <property type="entry name" value="BB1717-like"/>
    <property type="match status" value="1"/>
</dbReference>
<reference evidence="9 10" key="1">
    <citation type="submission" date="2019-12" db="EMBL/GenBank/DDBJ databases">
        <title>Genomic-based taxomic classification of the family Erythrobacteraceae.</title>
        <authorList>
            <person name="Xu L."/>
        </authorList>
    </citation>
    <scope>NUCLEOTIDE SEQUENCE [LARGE SCALE GENOMIC DNA]</scope>
    <source>
        <strain evidence="9 10">KCTC 52259</strain>
    </source>
</reference>
<keyword evidence="2 8" id="KW-0645">Protease</keyword>
<dbReference type="PANTHER" id="PTHR13604">
    <property type="entry name" value="DC12-RELATED"/>
    <property type="match status" value="1"/>
</dbReference>
<dbReference type="EMBL" id="WTYU01000001">
    <property type="protein sequence ID" value="MXP13747.1"/>
    <property type="molecule type" value="Genomic_DNA"/>
</dbReference>
<dbReference type="GO" id="GO:0008233">
    <property type="term" value="F:peptidase activity"/>
    <property type="evidence" value="ECO:0007669"/>
    <property type="project" value="UniProtKB-KW"/>
</dbReference>
<evidence type="ECO:0000256" key="4">
    <source>
        <dbReference type="ARBA" id="ARBA00022801"/>
    </source>
</evidence>
<dbReference type="OrthoDB" id="9782620at2"/>
<dbReference type="InterPro" id="IPR036590">
    <property type="entry name" value="SRAP-like"/>
</dbReference>
<evidence type="ECO:0000256" key="2">
    <source>
        <dbReference type="ARBA" id="ARBA00022670"/>
    </source>
</evidence>
<evidence type="ECO:0000256" key="8">
    <source>
        <dbReference type="RuleBase" id="RU364100"/>
    </source>
</evidence>
<evidence type="ECO:0000256" key="5">
    <source>
        <dbReference type="ARBA" id="ARBA00023124"/>
    </source>
</evidence>
<evidence type="ECO:0000313" key="10">
    <source>
        <dbReference type="Proteomes" id="UP000473531"/>
    </source>
</evidence>
<keyword evidence="3" id="KW-0227">DNA damage</keyword>
<gene>
    <name evidence="9" type="ORF">GRI44_03125</name>
</gene>
<dbReference type="Pfam" id="PF02586">
    <property type="entry name" value="SRAP"/>
    <property type="match status" value="1"/>
</dbReference>
<name>A0A6L7GCW3_9SPHN</name>
<evidence type="ECO:0000256" key="7">
    <source>
        <dbReference type="ARBA" id="ARBA00023239"/>
    </source>
</evidence>
<accession>A0A6L7GCW3</accession>
<dbReference type="AlphaFoldDB" id="A0A6L7GCW3"/>
<dbReference type="GO" id="GO:0106300">
    <property type="term" value="P:protein-DNA covalent cross-linking repair"/>
    <property type="evidence" value="ECO:0007669"/>
    <property type="project" value="InterPro"/>
</dbReference>
<dbReference type="GO" id="GO:0006508">
    <property type="term" value="P:proteolysis"/>
    <property type="evidence" value="ECO:0007669"/>
    <property type="project" value="UniProtKB-KW"/>
</dbReference>
<evidence type="ECO:0000256" key="3">
    <source>
        <dbReference type="ARBA" id="ARBA00022763"/>
    </source>
</evidence>
<dbReference type="PANTHER" id="PTHR13604:SF0">
    <property type="entry name" value="ABASIC SITE PROCESSING PROTEIN HMCES"/>
    <property type="match status" value="1"/>
</dbReference>
<dbReference type="GO" id="GO:0003697">
    <property type="term" value="F:single-stranded DNA binding"/>
    <property type="evidence" value="ECO:0007669"/>
    <property type="project" value="InterPro"/>
</dbReference>
<comment type="caution">
    <text evidence="9">The sequence shown here is derived from an EMBL/GenBank/DDBJ whole genome shotgun (WGS) entry which is preliminary data.</text>
</comment>
<keyword evidence="7" id="KW-0456">Lyase</keyword>
<keyword evidence="5" id="KW-0190">Covalent protein-DNA linkage</keyword>
<keyword evidence="6" id="KW-0238">DNA-binding</keyword>
<protein>
    <recommendedName>
        <fullName evidence="8">Abasic site processing protein</fullName>
        <ecNumber evidence="8">3.4.-.-</ecNumber>
    </recommendedName>
</protein>